<dbReference type="GO" id="GO:0003755">
    <property type="term" value="F:peptidyl-prolyl cis-trans isomerase activity"/>
    <property type="evidence" value="ECO:0007669"/>
    <property type="project" value="UniProtKB-UniRule"/>
</dbReference>
<dbReference type="RefSeq" id="WP_013655527.1">
    <property type="nucleotide sequence ID" value="NC_015275.1"/>
</dbReference>
<organism evidence="6 7">
    <name type="scientific">Cellulosilyticum lentocellum (strain ATCC 49066 / DSM 5427 / NCIMB 11756 / RHM5)</name>
    <name type="common">Clostridium lentocellum</name>
    <dbReference type="NCBI Taxonomy" id="642492"/>
    <lineage>
        <taxon>Bacteria</taxon>
        <taxon>Bacillati</taxon>
        <taxon>Bacillota</taxon>
        <taxon>Clostridia</taxon>
        <taxon>Lachnospirales</taxon>
        <taxon>Cellulosilyticaceae</taxon>
        <taxon>Cellulosilyticum</taxon>
    </lineage>
</organism>
<keyword evidence="3 4" id="KW-0413">Isomerase</keyword>
<evidence type="ECO:0000313" key="6">
    <source>
        <dbReference type="EMBL" id="ADZ82226.1"/>
    </source>
</evidence>
<feature type="domain" description="PPIase cyclophilin-type" evidence="5">
    <location>
        <begin position="64"/>
        <end position="213"/>
    </location>
</feature>
<gene>
    <name evidence="6" type="ordered locus">Clole_0487</name>
</gene>
<dbReference type="EC" id="5.2.1.8" evidence="4"/>
<sequence>MNLFQRRYFKNVIGLIFLMTALIVGAGCNQVDNNKDQANNSSESTEKVQVEAIQTTPIVTMIVKDYGTVTLELYPDMAPNTVNNFITLANDGFYDGLTFHRIIKDFMIQGGDPDGIGTGGPGYSIAGEFSNNGYTANTLLHTKGVISMARSMAPDSAGSQFFIMTADTPSLDGNYAAFGKVTSGLDIIEEIGNVETDSSDKPIEDVVIESIQVETNGIDVPPVIKIEE</sequence>
<name>F2JLD8_CELLD</name>
<evidence type="ECO:0000256" key="3">
    <source>
        <dbReference type="ARBA" id="ARBA00023235"/>
    </source>
</evidence>
<dbReference type="Pfam" id="PF00160">
    <property type="entry name" value="Pro_isomerase"/>
    <property type="match status" value="1"/>
</dbReference>
<feature type="chain" id="PRO_5006524372" description="Peptidyl-prolyl cis-trans isomerase" evidence="4">
    <location>
        <begin position="27"/>
        <end position="228"/>
    </location>
</feature>
<dbReference type="KEGG" id="cle:Clole_0487"/>
<dbReference type="Gene3D" id="2.40.100.10">
    <property type="entry name" value="Cyclophilin-like"/>
    <property type="match status" value="1"/>
</dbReference>
<evidence type="ECO:0000313" key="7">
    <source>
        <dbReference type="Proteomes" id="UP000008467"/>
    </source>
</evidence>
<comment type="similarity">
    <text evidence="4">Belongs to the cyclophilin-type PPIase family.</text>
</comment>
<dbReference type="eggNOG" id="COG0652">
    <property type="taxonomic scope" value="Bacteria"/>
</dbReference>
<dbReference type="InterPro" id="IPR020892">
    <property type="entry name" value="Cyclophilin-type_PPIase_CS"/>
</dbReference>
<dbReference type="SUPFAM" id="SSF50891">
    <property type="entry name" value="Cyclophilin-like"/>
    <property type="match status" value="1"/>
</dbReference>
<evidence type="ECO:0000259" key="5">
    <source>
        <dbReference type="PROSITE" id="PS50072"/>
    </source>
</evidence>
<dbReference type="PRINTS" id="PR00153">
    <property type="entry name" value="CSAPPISMRASE"/>
</dbReference>
<dbReference type="Proteomes" id="UP000008467">
    <property type="component" value="Chromosome"/>
</dbReference>
<dbReference type="PROSITE" id="PS51257">
    <property type="entry name" value="PROKAR_LIPOPROTEIN"/>
    <property type="match status" value="1"/>
</dbReference>
<dbReference type="PROSITE" id="PS00170">
    <property type="entry name" value="CSA_PPIASE_1"/>
    <property type="match status" value="1"/>
</dbReference>
<reference evidence="6 7" key="1">
    <citation type="journal article" date="2011" name="J. Bacteriol.">
        <title>Complete genome sequence of the cellulose-degrading bacterium Cellulosilyticum lentocellum.</title>
        <authorList>
            <consortium name="US DOE Joint Genome Institute"/>
            <person name="Miller D.A."/>
            <person name="Suen G."/>
            <person name="Bruce D."/>
            <person name="Copeland A."/>
            <person name="Cheng J.F."/>
            <person name="Detter C."/>
            <person name="Goodwin L.A."/>
            <person name="Han C.S."/>
            <person name="Hauser L.J."/>
            <person name="Land M.L."/>
            <person name="Lapidus A."/>
            <person name="Lucas S."/>
            <person name="Meincke L."/>
            <person name="Pitluck S."/>
            <person name="Tapia R."/>
            <person name="Teshima H."/>
            <person name="Woyke T."/>
            <person name="Fox B.G."/>
            <person name="Angert E.R."/>
            <person name="Currie C.R."/>
        </authorList>
    </citation>
    <scope>NUCLEOTIDE SEQUENCE [LARGE SCALE GENOMIC DNA]</scope>
    <source>
        <strain evidence="7">ATCC 49066 / DSM 5427 / NCIMB 11756 / RHM5</strain>
    </source>
</reference>
<keyword evidence="2 4" id="KW-0697">Rotamase</keyword>
<dbReference type="InterPro" id="IPR029000">
    <property type="entry name" value="Cyclophilin-like_dom_sf"/>
</dbReference>
<comment type="catalytic activity">
    <reaction evidence="4">
        <text>[protein]-peptidylproline (omega=180) = [protein]-peptidylproline (omega=0)</text>
        <dbReference type="Rhea" id="RHEA:16237"/>
        <dbReference type="Rhea" id="RHEA-COMP:10747"/>
        <dbReference type="Rhea" id="RHEA-COMP:10748"/>
        <dbReference type="ChEBI" id="CHEBI:83833"/>
        <dbReference type="ChEBI" id="CHEBI:83834"/>
        <dbReference type="EC" id="5.2.1.8"/>
    </reaction>
</comment>
<dbReference type="STRING" id="642492.Clole_0487"/>
<evidence type="ECO:0000256" key="4">
    <source>
        <dbReference type="RuleBase" id="RU363019"/>
    </source>
</evidence>
<dbReference type="InterPro" id="IPR002130">
    <property type="entry name" value="Cyclophilin-type_PPIase_dom"/>
</dbReference>
<dbReference type="HOGENOM" id="CLU_012062_16_0_9"/>
<dbReference type="EMBL" id="CP002582">
    <property type="protein sequence ID" value="ADZ82226.1"/>
    <property type="molecule type" value="Genomic_DNA"/>
</dbReference>
<evidence type="ECO:0000256" key="1">
    <source>
        <dbReference type="ARBA" id="ARBA00002388"/>
    </source>
</evidence>
<feature type="signal peptide" evidence="4">
    <location>
        <begin position="1"/>
        <end position="26"/>
    </location>
</feature>
<dbReference type="PROSITE" id="PS50072">
    <property type="entry name" value="CSA_PPIASE_2"/>
    <property type="match status" value="1"/>
</dbReference>
<proteinExistence type="inferred from homology"/>
<dbReference type="AlphaFoldDB" id="F2JLD8"/>
<dbReference type="GO" id="GO:0006457">
    <property type="term" value="P:protein folding"/>
    <property type="evidence" value="ECO:0007669"/>
    <property type="project" value="InterPro"/>
</dbReference>
<dbReference type="PANTHER" id="PTHR45625">
    <property type="entry name" value="PEPTIDYL-PROLYL CIS-TRANS ISOMERASE-RELATED"/>
    <property type="match status" value="1"/>
</dbReference>
<evidence type="ECO:0000256" key="2">
    <source>
        <dbReference type="ARBA" id="ARBA00023110"/>
    </source>
</evidence>
<dbReference type="PANTHER" id="PTHR45625:SF4">
    <property type="entry name" value="PEPTIDYLPROLYL ISOMERASE DOMAIN AND WD REPEAT-CONTAINING PROTEIN 1"/>
    <property type="match status" value="1"/>
</dbReference>
<comment type="function">
    <text evidence="1 4">PPIases accelerate the folding of proteins. It catalyzes the cis-trans isomerization of proline imidic peptide bonds in oligopeptides.</text>
</comment>
<protein>
    <recommendedName>
        <fullName evidence="4">Peptidyl-prolyl cis-trans isomerase</fullName>
        <shortName evidence="4">PPIase</shortName>
        <ecNumber evidence="4">5.2.1.8</ecNumber>
    </recommendedName>
</protein>
<keyword evidence="7" id="KW-1185">Reference proteome</keyword>
<keyword evidence="4" id="KW-0732">Signal</keyword>
<dbReference type="CDD" id="cd00317">
    <property type="entry name" value="cyclophilin"/>
    <property type="match status" value="1"/>
</dbReference>
<accession>F2JLD8</accession>
<dbReference type="InterPro" id="IPR044666">
    <property type="entry name" value="Cyclophilin_A-like"/>
</dbReference>